<evidence type="ECO:0000313" key="2">
    <source>
        <dbReference type="Proteomes" id="UP000607653"/>
    </source>
</evidence>
<sequence>MEALLEGVNPRAPVNETNMVYNPWSPYLTTAVHSFPLLLAAMKSIIGDCY</sequence>
<organism evidence="1 2">
    <name type="scientific">Nelumbo nucifera</name>
    <name type="common">Sacred lotus</name>
    <dbReference type="NCBI Taxonomy" id="4432"/>
    <lineage>
        <taxon>Eukaryota</taxon>
        <taxon>Viridiplantae</taxon>
        <taxon>Streptophyta</taxon>
        <taxon>Embryophyta</taxon>
        <taxon>Tracheophyta</taxon>
        <taxon>Spermatophyta</taxon>
        <taxon>Magnoliopsida</taxon>
        <taxon>Proteales</taxon>
        <taxon>Nelumbonaceae</taxon>
        <taxon>Nelumbo</taxon>
    </lineage>
</organism>
<comment type="caution">
    <text evidence="1">The sequence shown here is derived from an EMBL/GenBank/DDBJ whole genome shotgun (WGS) entry which is preliminary data.</text>
</comment>
<keyword evidence="2" id="KW-1185">Reference proteome</keyword>
<accession>A0A822XS06</accession>
<dbReference type="AlphaFoldDB" id="A0A822XS06"/>
<reference evidence="1 2" key="1">
    <citation type="journal article" date="2020" name="Mol. Biol. Evol.">
        <title>Distinct Expression and Methylation Patterns for Genes with Different Fates following a Single Whole-Genome Duplication in Flowering Plants.</title>
        <authorList>
            <person name="Shi T."/>
            <person name="Rahmani R.S."/>
            <person name="Gugger P.F."/>
            <person name="Wang M."/>
            <person name="Li H."/>
            <person name="Zhang Y."/>
            <person name="Li Z."/>
            <person name="Wang Q."/>
            <person name="Van de Peer Y."/>
            <person name="Marchal K."/>
            <person name="Chen J."/>
        </authorList>
    </citation>
    <scope>NUCLEOTIDE SEQUENCE [LARGE SCALE GENOMIC DNA]</scope>
    <source>
        <tissue evidence="1">Leaf</tissue>
    </source>
</reference>
<dbReference type="Proteomes" id="UP000607653">
    <property type="component" value="Unassembled WGS sequence"/>
</dbReference>
<evidence type="ECO:0000313" key="1">
    <source>
        <dbReference type="EMBL" id="DAD22453.1"/>
    </source>
</evidence>
<proteinExistence type="predicted"/>
<name>A0A822XS06_NELNU</name>
<gene>
    <name evidence="1" type="ORF">HUJ06_023916</name>
</gene>
<protein>
    <submittedName>
        <fullName evidence="1">Uncharacterized protein</fullName>
    </submittedName>
</protein>
<dbReference type="EMBL" id="DUZY01000001">
    <property type="protein sequence ID" value="DAD22453.1"/>
    <property type="molecule type" value="Genomic_DNA"/>
</dbReference>